<dbReference type="RefSeq" id="WP_194449822.1">
    <property type="nucleotide sequence ID" value="NZ_CP063849.1"/>
</dbReference>
<feature type="chain" id="PRO_5032982047" description="RCC1-like domain-containing protein" evidence="3">
    <location>
        <begin position="22"/>
        <end position="394"/>
    </location>
</feature>
<keyword evidence="3" id="KW-0732">Signal</keyword>
<organism evidence="5 6">
    <name type="scientific">Paludibaculum fermentans</name>
    <dbReference type="NCBI Taxonomy" id="1473598"/>
    <lineage>
        <taxon>Bacteria</taxon>
        <taxon>Pseudomonadati</taxon>
        <taxon>Acidobacteriota</taxon>
        <taxon>Terriglobia</taxon>
        <taxon>Bryobacterales</taxon>
        <taxon>Bryobacteraceae</taxon>
        <taxon>Paludibaculum</taxon>
    </lineage>
</organism>
<feature type="domain" description="RCC1-like" evidence="4">
    <location>
        <begin position="80"/>
        <end position="376"/>
    </location>
</feature>
<dbReference type="KEGG" id="pfer:IRI77_36395"/>
<keyword evidence="6" id="KW-1185">Reference proteome</keyword>
<dbReference type="InterPro" id="IPR051553">
    <property type="entry name" value="Ran_GTPase-activating"/>
</dbReference>
<dbReference type="GO" id="GO:0005737">
    <property type="term" value="C:cytoplasm"/>
    <property type="evidence" value="ECO:0007669"/>
    <property type="project" value="TreeGrafter"/>
</dbReference>
<keyword evidence="2" id="KW-0677">Repeat</keyword>
<dbReference type="AlphaFoldDB" id="A0A7S7NR29"/>
<dbReference type="EMBL" id="CP063849">
    <property type="protein sequence ID" value="QOY88159.1"/>
    <property type="molecule type" value="Genomic_DNA"/>
</dbReference>
<feature type="signal peptide" evidence="3">
    <location>
        <begin position="1"/>
        <end position="21"/>
    </location>
</feature>
<keyword evidence="1" id="KW-0344">Guanine-nucleotide releasing factor</keyword>
<dbReference type="GO" id="GO:0005085">
    <property type="term" value="F:guanyl-nucleotide exchange factor activity"/>
    <property type="evidence" value="ECO:0007669"/>
    <property type="project" value="TreeGrafter"/>
</dbReference>
<dbReference type="PRINTS" id="PR00633">
    <property type="entry name" value="RCCNDNSATION"/>
</dbReference>
<dbReference type="Gene3D" id="2.130.10.30">
    <property type="entry name" value="Regulator of chromosome condensation 1/beta-lactamase-inhibitor protein II"/>
    <property type="match status" value="2"/>
</dbReference>
<evidence type="ECO:0000313" key="5">
    <source>
        <dbReference type="EMBL" id="QOY88159.1"/>
    </source>
</evidence>
<dbReference type="InterPro" id="IPR009091">
    <property type="entry name" value="RCC1/BLIP-II"/>
</dbReference>
<evidence type="ECO:0000256" key="1">
    <source>
        <dbReference type="ARBA" id="ARBA00022658"/>
    </source>
</evidence>
<evidence type="ECO:0000256" key="3">
    <source>
        <dbReference type="SAM" id="SignalP"/>
    </source>
</evidence>
<evidence type="ECO:0000259" key="4">
    <source>
        <dbReference type="Pfam" id="PF25390"/>
    </source>
</evidence>
<proteinExistence type="predicted"/>
<protein>
    <recommendedName>
        <fullName evidence="4">RCC1-like domain-containing protein</fullName>
    </recommendedName>
</protein>
<dbReference type="InterPro" id="IPR000408">
    <property type="entry name" value="Reg_chr_condens"/>
</dbReference>
<dbReference type="PROSITE" id="PS50012">
    <property type="entry name" value="RCC1_3"/>
    <property type="match status" value="5"/>
</dbReference>
<dbReference type="Pfam" id="PF25390">
    <property type="entry name" value="WD40_RLD"/>
    <property type="match status" value="1"/>
</dbReference>
<gene>
    <name evidence="5" type="ORF">IRI77_36395</name>
</gene>
<dbReference type="InterPro" id="IPR058923">
    <property type="entry name" value="RCC1-like_dom"/>
</dbReference>
<reference evidence="5 6" key="1">
    <citation type="submission" date="2020-10" db="EMBL/GenBank/DDBJ databases">
        <title>Complete genome sequence of Paludibaculum fermentans P105T, a facultatively anaerobic acidobacterium capable of dissimilatory Fe(III) reduction.</title>
        <authorList>
            <person name="Dedysh S.N."/>
            <person name="Beletsky A.V."/>
            <person name="Kulichevskaya I.S."/>
            <person name="Mardanov A.V."/>
            <person name="Ravin N.V."/>
        </authorList>
    </citation>
    <scope>NUCLEOTIDE SEQUENCE [LARGE SCALE GENOMIC DNA]</scope>
    <source>
        <strain evidence="5 6">P105</strain>
    </source>
</reference>
<dbReference type="Proteomes" id="UP000593892">
    <property type="component" value="Chromosome"/>
</dbReference>
<sequence length="394" mass="40843">MKRIASCLAVQLLLATGLARAQAPRAVIKITGELHKLVLFADGTVGGWGDMRDGQLGPRATLPNYRGHMTAFAPIALPGKAIDIAAGSRTSYVLLENGKVLAFGFGMNGELGRGEQGLAGSEVPLEVNGLAEVAQITAAGMTAYAIHKDGTVSAWGSRGSGMVADGVYNNRMGESTPAAQVPVRIPNVSGIVQLSASSSHVLALTSTGKVLSWGSAGARLGRTLAEGVRVALPEEIPGLDNVASVAATSVASGALKKDGTVWVWGSNQQAEFGNGQREDNERTWKPVRVPGVQNAKALANGLIGRHFLALLKDGTVRSWGNSDWGQAGNGLTGQEQATPAAAKISGVKAVFAGGNQSFAVKQDGSVWVWGSGDRREWPLSNNAPLPVALNFPAR</sequence>
<accession>A0A7S7NR29</accession>
<name>A0A7S7NR29_PALFE</name>
<evidence type="ECO:0000256" key="2">
    <source>
        <dbReference type="ARBA" id="ARBA00022737"/>
    </source>
</evidence>
<dbReference type="PANTHER" id="PTHR45982:SF1">
    <property type="entry name" value="REGULATOR OF CHROMOSOME CONDENSATION"/>
    <property type="match status" value="1"/>
</dbReference>
<dbReference type="SUPFAM" id="SSF50985">
    <property type="entry name" value="RCC1/BLIP-II"/>
    <property type="match status" value="1"/>
</dbReference>
<dbReference type="PANTHER" id="PTHR45982">
    <property type="entry name" value="REGULATOR OF CHROMOSOME CONDENSATION"/>
    <property type="match status" value="1"/>
</dbReference>
<evidence type="ECO:0000313" key="6">
    <source>
        <dbReference type="Proteomes" id="UP000593892"/>
    </source>
</evidence>